<organism evidence="1 2">
    <name type="scientific">Phanerochaete sordida</name>
    <dbReference type="NCBI Taxonomy" id="48140"/>
    <lineage>
        <taxon>Eukaryota</taxon>
        <taxon>Fungi</taxon>
        <taxon>Dikarya</taxon>
        <taxon>Basidiomycota</taxon>
        <taxon>Agaricomycotina</taxon>
        <taxon>Agaricomycetes</taxon>
        <taxon>Polyporales</taxon>
        <taxon>Phanerochaetaceae</taxon>
        <taxon>Phanerochaete</taxon>
    </lineage>
</organism>
<accession>A0A9P3LC45</accession>
<sequence>MWLGSVYSIAPGEVPRAHIRTISAQHPPLQLAAPPTTAAALSRWMPCRVRAAFGSRSGPRRFLSLRSIGPPKTYAILGRVAPLSGKRSRCGARFHTRPVNLKLKIKAHVDVDWRIHAVLSFSNRNHLREVADVSILMERSAGKSLFAGGRAMGFPLVWVSQATA</sequence>
<comment type="caution">
    <text evidence="1">The sequence shown here is derived from an EMBL/GenBank/DDBJ whole genome shotgun (WGS) entry which is preliminary data.</text>
</comment>
<dbReference type="AlphaFoldDB" id="A0A9P3LC45"/>
<gene>
    <name evidence="1" type="ORF">PsYK624_062550</name>
</gene>
<reference evidence="1 2" key="1">
    <citation type="submission" date="2021-08" db="EMBL/GenBank/DDBJ databases">
        <title>Draft Genome Sequence of Phanerochaete sordida strain YK-624.</title>
        <authorList>
            <person name="Mori T."/>
            <person name="Dohra H."/>
            <person name="Suzuki T."/>
            <person name="Kawagishi H."/>
            <person name="Hirai H."/>
        </authorList>
    </citation>
    <scope>NUCLEOTIDE SEQUENCE [LARGE SCALE GENOMIC DNA]</scope>
    <source>
        <strain evidence="1 2">YK-624</strain>
    </source>
</reference>
<keyword evidence="2" id="KW-1185">Reference proteome</keyword>
<proteinExistence type="predicted"/>
<evidence type="ECO:0000313" key="2">
    <source>
        <dbReference type="Proteomes" id="UP000703269"/>
    </source>
</evidence>
<dbReference type="EMBL" id="BPQB01000015">
    <property type="protein sequence ID" value="GJE90131.1"/>
    <property type="molecule type" value="Genomic_DNA"/>
</dbReference>
<name>A0A9P3LC45_9APHY</name>
<protein>
    <submittedName>
        <fullName evidence="1">Uncharacterized protein</fullName>
    </submittedName>
</protein>
<dbReference type="Proteomes" id="UP000703269">
    <property type="component" value="Unassembled WGS sequence"/>
</dbReference>
<evidence type="ECO:0000313" key="1">
    <source>
        <dbReference type="EMBL" id="GJE90131.1"/>
    </source>
</evidence>